<evidence type="ECO:0000259" key="4">
    <source>
        <dbReference type="Pfam" id="PF06943"/>
    </source>
</evidence>
<dbReference type="AlphaFoldDB" id="A0A8S1ILS4"/>
<gene>
    <name evidence="5" type="ORF">OSTQU699_LOCUS1153</name>
</gene>
<dbReference type="Pfam" id="PF06943">
    <property type="entry name" value="zf-LSD1"/>
    <property type="match status" value="2"/>
</dbReference>
<feature type="domain" description="Zinc finger LSD1-type" evidence="4">
    <location>
        <begin position="222"/>
        <end position="243"/>
    </location>
</feature>
<feature type="compositionally biased region" description="Basic residues" evidence="3">
    <location>
        <begin position="1118"/>
        <end position="1138"/>
    </location>
</feature>
<feature type="region of interest" description="Disordered" evidence="3">
    <location>
        <begin position="653"/>
        <end position="680"/>
    </location>
</feature>
<evidence type="ECO:0000313" key="5">
    <source>
        <dbReference type="EMBL" id="CAD7695792.1"/>
    </source>
</evidence>
<protein>
    <recommendedName>
        <fullName evidence="4">Zinc finger LSD1-type domain-containing protein</fullName>
    </recommendedName>
</protein>
<evidence type="ECO:0000256" key="2">
    <source>
        <dbReference type="ARBA" id="ARBA00023242"/>
    </source>
</evidence>
<dbReference type="PANTHER" id="PTHR31747">
    <property type="entry name" value="PROTEIN LSD1"/>
    <property type="match status" value="1"/>
</dbReference>
<feature type="compositionally biased region" description="Low complexity" evidence="3">
    <location>
        <begin position="925"/>
        <end position="945"/>
    </location>
</feature>
<keyword evidence="2" id="KW-0539">Nucleus</keyword>
<organism evidence="5 6">
    <name type="scientific">Ostreobium quekettii</name>
    <dbReference type="NCBI Taxonomy" id="121088"/>
    <lineage>
        <taxon>Eukaryota</taxon>
        <taxon>Viridiplantae</taxon>
        <taxon>Chlorophyta</taxon>
        <taxon>core chlorophytes</taxon>
        <taxon>Ulvophyceae</taxon>
        <taxon>TCBD clade</taxon>
        <taxon>Bryopsidales</taxon>
        <taxon>Ostreobineae</taxon>
        <taxon>Ostreobiaceae</taxon>
        <taxon>Ostreobium</taxon>
    </lineage>
</organism>
<comment type="caution">
    <text evidence="5">The sequence shown here is derived from an EMBL/GenBank/DDBJ whole genome shotgun (WGS) entry which is preliminary data.</text>
</comment>
<sequence length="1138" mass="120204">MSLSCSTCHRELKYPAGAKGVKCPGCRQVTRVSKPVKEPLPEPTITGSSTDSTQIARIACSQCGKKLYHKLGAKGVKCPGCQHVTLTGVTLVGLGTGGGTGGSAPKAGKALKSMACRSCRKKFKFSKGALRVQCPACHTINDTQTVSGMMSMSSSPSLSKSETSPHCCVNGSESPCSGLSETAPNSRELKSLDIKSNVMKVPGHYKEPSDELEAFGTPNLACRKCHTPLWFPPGTTSVNCTGCGEFNTLVQGPSPPLRAIPEASDVQTVRCEWCHVELMREPGVLNARCSSCGRVNTLQDTPAKDQLVEAVSSPKAALAAPPKEPAGRYPLRLPFLRTSPKLTDLSTIECRKCHSKLTCPEGDSKITCPVCSTTNVGRKEGRRRVGKHGNPVAVGTDGGAVTSKPSTASKSTSGKPPHAAIDCEVCGTRLYYPVGAKGVQCVACGHICYQLPAARALLTPPPVTPSDTGRAQYPAAVSSEDAHALHSWDSGLATAECVQCGNHLKFPHGALSVKCKKCGMIKSDGELPRGHGAAMPNGDPPFSHHDPPHSLGIETFECPKCQSLVSLPVDAPETPCPVCGEPCMHDDRQGAATATSPSEDASSSYEALSPAARPSPHRPIMTTIDCEKCHSELRCPSDALGVECPLCGQVNLRSPNQDMPEEPVSSDMVPARSERSRTQGPDTITVECEKCRNKISCTPGAQSVRCSVCGEVNERMPKRRPSSRAKSSKDDALRSYDSAHVASGRTEKGRPTIKCEKCHNKMGRPSGPQGAPCPTCGHANVCSWERVGSPVPRATKDALRAYDSVNVSNRPTAQAPGVATIECEKCHNKMCRPSGPQGAKCPTCGQINVCSLERGPSPVAPSIKDSLSSYEVAPPARRPTRQKTGTISIECEQCHSQLRCPSGVQDVQCPVCSLVNVVNAKKEPAGGASPAGDASSAYEASSAGGRQSPPAPTPPPAPKMVPLDCVKCGHRMSCPVHALGMRCPECRQVNVRNSGQPTIPTEASGEQDPQPGDSPSEPQQHSPKAAEECERCHRKLSVPPDGGEPRCADCESGTVGEEEPEMESNSVQEEGNSAQEEGNSAQEEGNSAQVEGNSAQEESRVPEESRTPEESGVQVAAVKKKGDKPKRFKSWLKGHIKG</sequence>
<feature type="compositionally biased region" description="Low complexity" evidence="3">
    <location>
        <begin position="402"/>
        <end position="415"/>
    </location>
</feature>
<feature type="compositionally biased region" description="Polar residues" evidence="3">
    <location>
        <begin position="1063"/>
        <end position="1096"/>
    </location>
</feature>
<feature type="compositionally biased region" description="Polar residues" evidence="3">
    <location>
        <begin position="592"/>
        <end position="606"/>
    </location>
</feature>
<dbReference type="InterPro" id="IPR005735">
    <property type="entry name" value="Znf_LSD1"/>
</dbReference>
<dbReference type="NCBIfam" id="TIGR01053">
    <property type="entry name" value="LSD1"/>
    <property type="match status" value="5"/>
</dbReference>
<dbReference type="SUPFAM" id="SSF48695">
    <property type="entry name" value="Multiheme cytochromes"/>
    <property type="match status" value="2"/>
</dbReference>
<accession>A0A8S1ILS4</accession>
<evidence type="ECO:0000313" key="6">
    <source>
        <dbReference type="Proteomes" id="UP000708148"/>
    </source>
</evidence>
<feature type="region of interest" description="Disordered" evidence="3">
    <location>
        <begin position="923"/>
        <end position="957"/>
    </location>
</feature>
<dbReference type="InterPro" id="IPR040319">
    <property type="entry name" value="LSD1-like"/>
</dbReference>
<feature type="compositionally biased region" description="Basic and acidic residues" evidence="3">
    <location>
        <begin position="1097"/>
        <end position="1109"/>
    </location>
</feature>
<feature type="region of interest" description="Disordered" evidence="3">
    <location>
        <begin position="994"/>
        <end position="1138"/>
    </location>
</feature>
<dbReference type="GO" id="GO:0005634">
    <property type="term" value="C:nucleus"/>
    <property type="evidence" value="ECO:0007669"/>
    <property type="project" value="UniProtKB-SubCell"/>
</dbReference>
<feature type="domain" description="Zinc finger LSD1-type" evidence="4">
    <location>
        <begin position="5"/>
        <end position="28"/>
    </location>
</feature>
<dbReference type="PANTHER" id="PTHR31747:SF3">
    <property type="entry name" value="PROTEIN LSD1"/>
    <property type="match status" value="1"/>
</dbReference>
<dbReference type="Proteomes" id="UP000708148">
    <property type="component" value="Unassembled WGS sequence"/>
</dbReference>
<evidence type="ECO:0000256" key="1">
    <source>
        <dbReference type="ARBA" id="ARBA00004123"/>
    </source>
</evidence>
<feature type="region of interest" description="Disordered" evidence="3">
    <location>
        <begin position="861"/>
        <end position="884"/>
    </location>
</feature>
<feature type="region of interest" description="Disordered" evidence="3">
    <location>
        <begin position="380"/>
        <end position="415"/>
    </location>
</feature>
<proteinExistence type="predicted"/>
<reference evidence="5" key="1">
    <citation type="submission" date="2020-12" db="EMBL/GenBank/DDBJ databases">
        <authorList>
            <person name="Iha C."/>
        </authorList>
    </citation>
    <scope>NUCLEOTIDE SEQUENCE</scope>
</reference>
<evidence type="ECO:0000256" key="3">
    <source>
        <dbReference type="SAM" id="MobiDB-lite"/>
    </source>
</evidence>
<feature type="region of interest" description="Disordered" evidence="3">
    <location>
        <begin position="588"/>
        <end position="617"/>
    </location>
</feature>
<keyword evidence="6" id="KW-1185">Reference proteome</keyword>
<dbReference type="InterPro" id="IPR036280">
    <property type="entry name" value="Multihaem_cyt_sf"/>
</dbReference>
<dbReference type="EMBL" id="CAJHUC010000389">
    <property type="protein sequence ID" value="CAD7695792.1"/>
    <property type="molecule type" value="Genomic_DNA"/>
</dbReference>
<feature type="region of interest" description="Disordered" evidence="3">
    <location>
        <begin position="717"/>
        <end position="748"/>
    </location>
</feature>
<name>A0A8S1ILS4_9CHLO</name>
<comment type="subcellular location">
    <subcellularLocation>
        <location evidence="1">Nucleus</location>
    </subcellularLocation>
</comment>